<proteinExistence type="inferred from homology"/>
<dbReference type="PANTHER" id="PTHR14463">
    <property type="entry name" value="LIPASE MATURATION FACTOR"/>
    <property type="match status" value="1"/>
</dbReference>
<dbReference type="InterPro" id="IPR057433">
    <property type="entry name" value="LMF1/2_C"/>
</dbReference>
<accession>A0ABR8X023</accession>
<evidence type="ECO:0000256" key="1">
    <source>
        <dbReference type="ARBA" id="ARBA00004477"/>
    </source>
</evidence>
<evidence type="ECO:0000256" key="2">
    <source>
        <dbReference type="ARBA" id="ARBA00005512"/>
    </source>
</evidence>
<name>A0ABR8X023_9MICO</name>
<keyword evidence="11" id="KW-1185">Reference proteome</keyword>
<comment type="similarity">
    <text evidence="2">Belongs to the lipase maturation factor family.</text>
</comment>
<keyword evidence="3 7" id="KW-0812">Transmembrane</keyword>
<dbReference type="Pfam" id="PF25179">
    <property type="entry name" value="LMF1_C"/>
    <property type="match status" value="1"/>
</dbReference>
<reference evidence="10 11" key="1">
    <citation type="submission" date="2020-08" db="EMBL/GenBank/DDBJ databases">
        <title>A Genomic Blueprint of the Chicken Gut Microbiome.</title>
        <authorList>
            <person name="Gilroy R."/>
            <person name="Ravi A."/>
            <person name="Getino M."/>
            <person name="Pursley I."/>
            <person name="Horton D.L."/>
            <person name="Alikhan N.-F."/>
            <person name="Baker D."/>
            <person name="Gharbi K."/>
            <person name="Hall N."/>
            <person name="Watson M."/>
            <person name="Adriaenssens E.M."/>
            <person name="Foster-Nyarko E."/>
            <person name="Jarju S."/>
            <person name="Secka A."/>
            <person name="Antonio M."/>
            <person name="Oren A."/>
            <person name="Chaudhuri R."/>
            <person name="La Ragione R.M."/>
            <person name="Hildebrand F."/>
            <person name="Pallen M.J."/>
        </authorList>
    </citation>
    <scope>NUCLEOTIDE SEQUENCE [LARGE SCALE GENOMIC DNA]</scope>
    <source>
        <strain evidence="10 11">Sa1CUA4</strain>
    </source>
</reference>
<dbReference type="Proteomes" id="UP000602532">
    <property type="component" value="Unassembled WGS sequence"/>
</dbReference>
<dbReference type="RefSeq" id="WP_191763990.1">
    <property type="nucleotide sequence ID" value="NZ_JACSPM010000001.1"/>
</dbReference>
<evidence type="ECO:0000256" key="6">
    <source>
        <dbReference type="ARBA" id="ARBA00023136"/>
    </source>
</evidence>
<feature type="transmembrane region" description="Helical" evidence="7">
    <location>
        <begin position="258"/>
        <end position="276"/>
    </location>
</feature>
<comment type="caution">
    <text evidence="10">The sequence shown here is derived from an EMBL/GenBank/DDBJ whole genome shotgun (WGS) entry which is preliminary data.</text>
</comment>
<evidence type="ECO:0000313" key="11">
    <source>
        <dbReference type="Proteomes" id="UP000602532"/>
    </source>
</evidence>
<keyword evidence="5 7" id="KW-1133">Transmembrane helix</keyword>
<evidence type="ECO:0000256" key="4">
    <source>
        <dbReference type="ARBA" id="ARBA00022824"/>
    </source>
</evidence>
<dbReference type="InterPro" id="IPR057434">
    <property type="entry name" value="LMF1/2_N"/>
</dbReference>
<comment type="subcellular location">
    <subcellularLocation>
        <location evidence="1">Endoplasmic reticulum membrane</location>
        <topology evidence="1">Multi-pass membrane protein</topology>
    </subcellularLocation>
</comment>
<organism evidence="10 11">
    <name type="scientific">Microbacterium gallinarum</name>
    <dbReference type="NCBI Taxonomy" id="2762209"/>
    <lineage>
        <taxon>Bacteria</taxon>
        <taxon>Bacillati</taxon>
        <taxon>Actinomycetota</taxon>
        <taxon>Actinomycetes</taxon>
        <taxon>Micrococcales</taxon>
        <taxon>Microbacteriaceae</taxon>
        <taxon>Microbacterium</taxon>
    </lineage>
</organism>
<feature type="domain" description="Lipase maturation factor 1/2 C-terminal" evidence="9">
    <location>
        <begin position="359"/>
        <end position="495"/>
    </location>
</feature>
<evidence type="ECO:0000256" key="3">
    <source>
        <dbReference type="ARBA" id="ARBA00022692"/>
    </source>
</evidence>
<dbReference type="Pfam" id="PF06762">
    <property type="entry name" value="LMF1"/>
    <property type="match status" value="1"/>
</dbReference>
<dbReference type="PANTHER" id="PTHR14463:SF10">
    <property type="entry name" value="LIPASE MATURATION FACTOR 1"/>
    <property type="match status" value="1"/>
</dbReference>
<sequence length="504" mass="57101">MDGFAAVDFGFAREVLQRGIAAIYVVAFVSTLNQFRPLLGEHGLLPAPELMAWAKASVPGRGQDSRGPRRSAWRLRPTLFRWMRYTDRRLVALCWAGIVVAAAVVCGIPQLFTPWAPMACFLALWLGYMSIVSIGQTFYGFGWEMLLLEAGFLAAFLGSAVEPPPTVVIVLFWWLVFRLEFGAGMIKIRGGREWRDLTALTYHHETQPMPGPLSRQAHLLPRWFHKGEVVGNHFAQLIVPWFLFAPLVGLSLPGPVPAIVGAVAGAIVIATQLWLVMTGNFAWLNWITIVLAFSAIGLPSARDASLAHDPPWIVDRLPLPWLVVTCAVGVVYAVLSWWPLRNLFAHRQLMNASFNRWQLANAYGAFGTVTKQRIEIVVEGTTDEDPDAATWREYSFKGKPGDVRRVPRQFAPYHLRLDWLMWFLPLGRSLDDWFTVLLIRLLEADAAILRLLADDPFRGERPVWVRAVAYHYRFTTHAEFRTTRERWHRERRGDVLGPMALRRS</sequence>
<gene>
    <name evidence="10" type="ORF">H9622_02695</name>
</gene>
<feature type="transmembrane region" description="Helical" evidence="7">
    <location>
        <begin position="90"/>
        <end position="110"/>
    </location>
</feature>
<dbReference type="EMBL" id="JACSPM010000001">
    <property type="protein sequence ID" value="MBD8022497.1"/>
    <property type="molecule type" value="Genomic_DNA"/>
</dbReference>
<feature type="transmembrane region" description="Helical" evidence="7">
    <location>
        <begin position="321"/>
        <end position="340"/>
    </location>
</feature>
<evidence type="ECO:0000256" key="5">
    <source>
        <dbReference type="ARBA" id="ARBA00022989"/>
    </source>
</evidence>
<feature type="transmembrane region" description="Helical" evidence="7">
    <location>
        <begin position="283"/>
        <end position="301"/>
    </location>
</feature>
<keyword evidence="4" id="KW-0256">Endoplasmic reticulum</keyword>
<feature type="transmembrane region" description="Helical" evidence="7">
    <location>
        <begin position="116"/>
        <end position="134"/>
    </location>
</feature>
<evidence type="ECO:0000259" key="8">
    <source>
        <dbReference type="Pfam" id="PF06762"/>
    </source>
</evidence>
<protein>
    <submittedName>
        <fullName evidence="10">Lipase maturation factor family protein</fullName>
    </submittedName>
</protein>
<feature type="domain" description="Lipase maturation factor 1/2 N-terminal" evidence="8">
    <location>
        <begin position="139"/>
        <end position="296"/>
    </location>
</feature>
<keyword evidence="6 7" id="KW-0472">Membrane</keyword>
<evidence type="ECO:0000259" key="9">
    <source>
        <dbReference type="Pfam" id="PF25179"/>
    </source>
</evidence>
<evidence type="ECO:0000256" key="7">
    <source>
        <dbReference type="SAM" id="Phobius"/>
    </source>
</evidence>
<evidence type="ECO:0000313" key="10">
    <source>
        <dbReference type="EMBL" id="MBD8022497.1"/>
    </source>
</evidence>
<dbReference type="InterPro" id="IPR009613">
    <property type="entry name" value="LMF"/>
</dbReference>